<dbReference type="InterPro" id="IPR023631">
    <property type="entry name" value="Amidase_dom"/>
</dbReference>
<name>A0A250XGI7_9CHLO</name>
<dbReference type="PANTHER" id="PTHR11895:SF169">
    <property type="entry name" value="GLUTAMYL-TRNA(GLN) AMIDOTRANSFERASE"/>
    <property type="match status" value="1"/>
</dbReference>
<dbReference type="Pfam" id="PF01425">
    <property type="entry name" value="Amidase"/>
    <property type="match status" value="1"/>
</dbReference>
<dbReference type="SUPFAM" id="SSF75304">
    <property type="entry name" value="Amidase signature (AS) enzymes"/>
    <property type="match status" value="1"/>
</dbReference>
<dbReference type="AlphaFoldDB" id="A0A250XGI7"/>
<sequence length="526" mass="56269">MLSYSLDISSLRKAYLTGASTPLSIINELYPCFTSSTTTFIYLESIESLRKRCSDLDAVPLSARTPLWGIPCAVKDNVDVAGMPTTAGCPKFQYQPDNSAPAMQALFEAGVIFVGKTNMDQFAAGLVGTRSPYGTAPNAFDHRFIPGGSSSGSGSIVGRGLVSIAIGTDTAGSGRVPAGLNGCVGMKGTVGYVSTVGVVPACASLDCLTVFAHTVEDGALAMRVMASAEGGPNDAWRRYNPASHQLTPLMPSFRFGVPSVEFLDWSTSGASHLRPQYEHRFQEAIERLKSLGGVQVEVDFGPLCAVAAMLYGSSFVAERYSGIRKFLEQGRKRGADVEQSLLVDERLELVTRHIISKSGNFSAADVFDDLARLALLKSKAMVQLEKADVLLVPTMLAHFTVAEIKGEEGPPIPAWTMNAKQGKFTNFVNLLDMCGVAVPSGLITYDLTAAGIPKEDEKRATSILQQDVMSNDEPHNSTTANEVVHLPFGVTLLAKGWRDEELWKIAAEMQTRSGLGCGPKGHKTTA</sequence>
<dbReference type="Gene3D" id="1.20.58.1700">
    <property type="match status" value="1"/>
</dbReference>
<reference evidence="2 3" key="1">
    <citation type="submission" date="2017-08" db="EMBL/GenBank/DDBJ databases">
        <title>Acidophilic green algal genome provides insights into adaptation to an acidic environment.</title>
        <authorList>
            <person name="Hirooka S."/>
            <person name="Hirose Y."/>
            <person name="Kanesaki Y."/>
            <person name="Higuchi S."/>
            <person name="Fujiwara T."/>
            <person name="Onuma R."/>
            <person name="Era A."/>
            <person name="Ohbayashi R."/>
            <person name="Uzuka A."/>
            <person name="Nozaki H."/>
            <person name="Yoshikawa H."/>
            <person name="Miyagishima S.Y."/>
        </authorList>
    </citation>
    <scope>NUCLEOTIDE SEQUENCE [LARGE SCALE GENOMIC DNA]</scope>
    <source>
        <strain evidence="2 3">NIES-2499</strain>
    </source>
</reference>
<accession>A0A250XGI7</accession>
<dbReference type="Proteomes" id="UP000232323">
    <property type="component" value="Unassembled WGS sequence"/>
</dbReference>
<protein>
    <recommendedName>
        <fullName evidence="1">Amidase domain-containing protein</fullName>
    </recommendedName>
</protein>
<proteinExistence type="predicted"/>
<gene>
    <name evidence="2" type="ORF">CEUSTIGMA_g9328.t1</name>
</gene>
<dbReference type="STRING" id="1157962.A0A250XGI7"/>
<evidence type="ECO:0000313" key="3">
    <source>
        <dbReference type="Proteomes" id="UP000232323"/>
    </source>
</evidence>
<dbReference type="InterPro" id="IPR000120">
    <property type="entry name" value="Amidase"/>
</dbReference>
<evidence type="ECO:0000313" key="2">
    <source>
        <dbReference type="EMBL" id="GAX81900.1"/>
    </source>
</evidence>
<dbReference type="PANTHER" id="PTHR11895">
    <property type="entry name" value="TRANSAMIDASE"/>
    <property type="match status" value="1"/>
</dbReference>
<keyword evidence="3" id="KW-1185">Reference proteome</keyword>
<dbReference type="OrthoDB" id="245563at2759"/>
<dbReference type="InterPro" id="IPR036928">
    <property type="entry name" value="AS_sf"/>
</dbReference>
<dbReference type="Gene3D" id="3.90.1300.10">
    <property type="entry name" value="Amidase signature (AS) domain"/>
    <property type="match status" value="1"/>
</dbReference>
<organism evidence="2 3">
    <name type="scientific">Chlamydomonas eustigma</name>
    <dbReference type="NCBI Taxonomy" id="1157962"/>
    <lineage>
        <taxon>Eukaryota</taxon>
        <taxon>Viridiplantae</taxon>
        <taxon>Chlorophyta</taxon>
        <taxon>core chlorophytes</taxon>
        <taxon>Chlorophyceae</taxon>
        <taxon>CS clade</taxon>
        <taxon>Chlamydomonadales</taxon>
        <taxon>Chlamydomonadaceae</taxon>
        <taxon>Chlamydomonas</taxon>
    </lineage>
</organism>
<dbReference type="EMBL" id="BEGY01000072">
    <property type="protein sequence ID" value="GAX81900.1"/>
    <property type="molecule type" value="Genomic_DNA"/>
</dbReference>
<dbReference type="GO" id="GO:0003824">
    <property type="term" value="F:catalytic activity"/>
    <property type="evidence" value="ECO:0007669"/>
    <property type="project" value="InterPro"/>
</dbReference>
<comment type="caution">
    <text evidence="2">The sequence shown here is derived from an EMBL/GenBank/DDBJ whole genome shotgun (WGS) entry which is preliminary data.</text>
</comment>
<evidence type="ECO:0000259" key="1">
    <source>
        <dbReference type="Pfam" id="PF01425"/>
    </source>
</evidence>
<feature type="domain" description="Amidase" evidence="1">
    <location>
        <begin position="47"/>
        <end position="502"/>
    </location>
</feature>